<sequence length="97" mass="11177">MNQGSKVREARRDKINSNPGLGCPEPQITSHCYIYIEDHPSSTLTNPLHGYTRYLSSLYLSNVHRETTVTWPRFDFKRHAQSIALVIAQIYDTAIRE</sequence>
<evidence type="ECO:0000256" key="1">
    <source>
        <dbReference type="SAM" id="MobiDB-lite"/>
    </source>
</evidence>
<dbReference type="AlphaFoldDB" id="A0AAV2P2G1"/>
<name>A0AAV2P2G1_9HYME</name>
<dbReference type="Proteomes" id="UP001497644">
    <property type="component" value="Chromosome 7"/>
</dbReference>
<protein>
    <submittedName>
        <fullName evidence="2">Uncharacterized protein</fullName>
    </submittedName>
</protein>
<evidence type="ECO:0000313" key="2">
    <source>
        <dbReference type="EMBL" id="CAL1687095.1"/>
    </source>
</evidence>
<dbReference type="EMBL" id="OZ034830">
    <property type="protein sequence ID" value="CAL1687095.1"/>
    <property type="molecule type" value="Genomic_DNA"/>
</dbReference>
<keyword evidence="3" id="KW-1185">Reference proteome</keyword>
<proteinExistence type="predicted"/>
<gene>
    <name evidence="2" type="ORF">LPLAT_LOCUS12361</name>
</gene>
<accession>A0AAV2P2G1</accession>
<evidence type="ECO:0000313" key="3">
    <source>
        <dbReference type="Proteomes" id="UP001497644"/>
    </source>
</evidence>
<reference evidence="2" key="1">
    <citation type="submission" date="2024-04" db="EMBL/GenBank/DDBJ databases">
        <authorList>
            <consortium name="Molecular Ecology Group"/>
        </authorList>
    </citation>
    <scope>NUCLEOTIDE SEQUENCE</scope>
</reference>
<organism evidence="2 3">
    <name type="scientific">Lasius platythorax</name>
    <dbReference type="NCBI Taxonomy" id="488582"/>
    <lineage>
        <taxon>Eukaryota</taxon>
        <taxon>Metazoa</taxon>
        <taxon>Ecdysozoa</taxon>
        <taxon>Arthropoda</taxon>
        <taxon>Hexapoda</taxon>
        <taxon>Insecta</taxon>
        <taxon>Pterygota</taxon>
        <taxon>Neoptera</taxon>
        <taxon>Endopterygota</taxon>
        <taxon>Hymenoptera</taxon>
        <taxon>Apocrita</taxon>
        <taxon>Aculeata</taxon>
        <taxon>Formicoidea</taxon>
        <taxon>Formicidae</taxon>
        <taxon>Formicinae</taxon>
        <taxon>Lasius</taxon>
        <taxon>Lasius</taxon>
    </lineage>
</organism>
<feature type="region of interest" description="Disordered" evidence="1">
    <location>
        <begin position="1"/>
        <end position="24"/>
    </location>
</feature>
<feature type="compositionally biased region" description="Basic and acidic residues" evidence="1">
    <location>
        <begin position="1"/>
        <end position="15"/>
    </location>
</feature>